<dbReference type="Proteomes" id="UP000597444">
    <property type="component" value="Unassembled WGS sequence"/>
</dbReference>
<reference evidence="1" key="1">
    <citation type="submission" date="2020-10" db="EMBL/GenBank/DDBJ databases">
        <title>Taxonomic study of unclassified bacteria belonging to the class Ktedonobacteria.</title>
        <authorList>
            <person name="Yabe S."/>
            <person name="Wang C.M."/>
            <person name="Zheng Y."/>
            <person name="Sakai Y."/>
            <person name="Cavaletti L."/>
            <person name="Monciardini P."/>
            <person name="Donadio S."/>
        </authorList>
    </citation>
    <scope>NUCLEOTIDE SEQUENCE</scope>
    <source>
        <strain evidence="1">ID150040</strain>
    </source>
</reference>
<organism evidence="1 2">
    <name type="scientific">Reticulibacter mediterranei</name>
    <dbReference type="NCBI Taxonomy" id="2778369"/>
    <lineage>
        <taxon>Bacteria</taxon>
        <taxon>Bacillati</taxon>
        <taxon>Chloroflexota</taxon>
        <taxon>Ktedonobacteria</taxon>
        <taxon>Ktedonobacterales</taxon>
        <taxon>Reticulibacteraceae</taxon>
        <taxon>Reticulibacter</taxon>
    </lineage>
</organism>
<evidence type="ECO:0000313" key="2">
    <source>
        <dbReference type="Proteomes" id="UP000597444"/>
    </source>
</evidence>
<proteinExistence type="predicted"/>
<keyword evidence="2" id="KW-1185">Reference proteome</keyword>
<dbReference type="AlphaFoldDB" id="A0A8J3N6V7"/>
<sequence>MVLGLDAVDEALHESGKQNALRKLLLWSWEQEGHLRQQPRATLIVTCRNTNELAHWLGISSPYEYELKPFHEVEVVVDEFSKQELILAVSLHLPIFAERFTQTYEALSPHGMSLSDIFDHPDKMRLFLNETGLRQVEAWQNVQPESLFLPAVHAEVFEALRHPTLWHCLLKLDGAMQSRVLDGDAEALAHLASRFLFWFCTKVQARGKRMRHEEMIEVLKVIARHCDPHQSPLHQQKEWMTHASRTAYMNHNQAKNFFEEALSAGLIVPDKAGWWRWRHAFIGEYLARQPFHLEEDDG</sequence>
<comment type="caution">
    <text evidence="1">The sequence shown here is derived from an EMBL/GenBank/DDBJ whole genome shotgun (WGS) entry which is preliminary data.</text>
</comment>
<dbReference type="EMBL" id="BNJK01000003">
    <property type="protein sequence ID" value="GHP00793.1"/>
    <property type="molecule type" value="Genomic_DNA"/>
</dbReference>
<gene>
    <name evidence="1" type="ORF">KSF_108400</name>
</gene>
<accession>A0A8J3N6V7</accession>
<name>A0A8J3N6V7_9CHLR</name>
<protein>
    <submittedName>
        <fullName evidence="1">Uncharacterized protein</fullName>
    </submittedName>
</protein>
<evidence type="ECO:0000313" key="1">
    <source>
        <dbReference type="EMBL" id="GHP00793.1"/>
    </source>
</evidence>